<proteinExistence type="predicted"/>
<dbReference type="PROSITE" id="PS51257">
    <property type="entry name" value="PROKAR_LIPOPROTEIN"/>
    <property type="match status" value="1"/>
</dbReference>
<dbReference type="AlphaFoldDB" id="A0A0F6SH06"/>
<dbReference type="STRING" id="927083.DB32_006758"/>
<gene>
    <name evidence="3" type="ORF">DB32_006758</name>
</gene>
<evidence type="ECO:0000313" key="4">
    <source>
        <dbReference type="Proteomes" id="UP000034883"/>
    </source>
</evidence>
<name>A0A0F6SH06_9BACT</name>
<dbReference type="Proteomes" id="UP000034883">
    <property type="component" value="Chromosome"/>
</dbReference>
<feature type="region of interest" description="Disordered" evidence="1">
    <location>
        <begin position="34"/>
        <end position="94"/>
    </location>
</feature>
<sequence length="244" mass="26278">MSLRTTFFARTLRSIAVLAALVMLAATTSGCPRRRNPWLFDAGPEGDGGGDDSDRDGLCDEHERSRGLRIDDPDTDADGYSDLTEVSLGHNPLSRTSPNADRVIFLRETATGTARATVSIAVEGSGETFSGSFTPAAQVVPDDVDADAYFAGAGPVGAEPMANVFELDEATQSFIGVRGRTLLIYEVRFQFSGEARECMRAYPFQYTVKRDDGVVVATERLTLVVVPGSGRLEDEVWCPVSPCL</sequence>
<feature type="signal peptide" evidence="2">
    <location>
        <begin position="1"/>
        <end position="19"/>
    </location>
</feature>
<reference evidence="3 4" key="1">
    <citation type="submission" date="2015-03" db="EMBL/GenBank/DDBJ databases">
        <title>Genome assembly of Sandaracinus amylolyticus DSM 53668.</title>
        <authorList>
            <person name="Sharma G."/>
            <person name="Subramanian S."/>
        </authorList>
    </citation>
    <scope>NUCLEOTIDE SEQUENCE [LARGE SCALE GENOMIC DNA]</scope>
    <source>
        <strain evidence="3 4">DSM 53668</strain>
    </source>
</reference>
<evidence type="ECO:0000313" key="3">
    <source>
        <dbReference type="EMBL" id="AKF09609.1"/>
    </source>
</evidence>
<organism evidence="3 4">
    <name type="scientific">Sandaracinus amylolyticus</name>
    <dbReference type="NCBI Taxonomy" id="927083"/>
    <lineage>
        <taxon>Bacteria</taxon>
        <taxon>Pseudomonadati</taxon>
        <taxon>Myxococcota</taxon>
        <taxon>Polyangia</taxon>
        <taxon>Polyangiales</taxon>
        <taxon>Sandaracinaceae</taxon>
        <taxon>Sandaracinus</taxon>
    </lineage>
</organism>
<keyword evidence="4" id="KW-1185">Reference proteome</keyword>
<protein>
    <recommendedName>
        <fullName evidence="5">Lipoprotein</fullName>
    </recommendedName>
</protein>
<dbReference type="KEGG" id="samy:DB32_006758"/>
<dbReference type="EMBL" id="CP011125">
    <property type="protein sequence ID" value="AKF09609.1"/>
    <property type="molecule type" value="Genomic_DNA"/>
</dbReference>
<feature type="chain" id="PRO_5002510028" description="Lipoprotein" evidence="2">
    <location>
        <begin position="20"/>
        <end position="244"/>
    </location>
</feature>
<keyword evidence="2" id="KW-0732">Signal</keyword>
<evidence type="ECO:0008006" key="5">
    <source>
        <dbReference type="Google" id="ProtNLM"/>
    </source>
</evidence>
<evidence type="ECO:0000256" key="1">
    <source>
        <dbReference type="SAM" id="MobiDB-lite"/>
    </source>
</evidence>
<accession>A0A0F6SH06</accession>
<evidence type="ECO:0000256" key="2">
    <source>
        <dbReference type="SAM" id="SignalP"/>
    </source>
</evidence>
<feature type="compositionally biased region" description="Basic and acidic residues" evidence="1">
    <location>
        <begin position="55"/>
        <end position="72"/>
    </location>
</feature>